<sequence>MKKATAALVCVATAAAVGIGLTAPAYTDAADTQITISAPQGNRPGTSDLNVNMFDGRSFTAYKLADYTNVQVSDGNVTSMDYKLDTPLTNAMVDGWIAKALDQFPMTDVATVSNGTVTFKGDAAAMSPMTFVANYFYGTGADIYGNTGVNSNAMRIFAEAAQKSLTAPGVTATTAPVTVNNDSAVVDASQSGQRLYLIVDTTKGLNNQIPARAMITGTPVTVNGQTYMQFKGSNATYTLGSIKLKAEQVVNTIADTSAQKETLVTNQSQRTFQVTANIPNYAAYDNWSSPTYSVTITPSGNVKLDSKYTVEVQPAGFPTWSTLPDSNYSLVSPAGAATGSLTVQFSSAAMKTSTLSGVTVRITVNGTVQNVTTTPTFVAAQATFSNDQGDANSTGTAEEASLGLFNTVIPVKKIAYNAGATSAALTGAQFSVTSGTTTVKFTESTLNGKPYYQVDPNGTLSTFTVGDGYIASLGANTNNSTTYTITEKVAPTGYVLDGRHDITFNVTVTPNYTNDVLTSVTYKRDNGIYGNFLDTTPSKMTTDDGQTVNLESRTTVNNRYMNTQLESEMIHVKNTKNPSDFAQTGGHIVQVLIAMLIVAIVGAILLIVARMRRRNNTDRTQIA</sequence>
<evidence type="ECO:0000256" key="2">
    <source>
        <dbReference type="SAM" id="SignalP"/>
    </source>
</evidence>
<keyword evidence="1" id="KW-1133">Transmembrane helix</keyword>
<keyword evidence="1" id="KW-0472">Membrane</keyword>
<proteinExistence type="predicted"/>
<keyword evidence="2" id="KW-0732">Signal</keyword>
<dbReference type="InterPro" id="IPR013783">
    <property type="entry name" value="Ig-like_fold"/>
</dbReference>
<reference evidence="3 4" key="1">
    <citation type="submission" date="2013-10" db="EMBL/GenBank/DDBJ databases">
        <authorList>
            <person name="Manrique M."/>
        </authorList>
    </citation>
    <scope>NUCLEOTIDE SEQUENCE [LARGE SCALE GENOMIC DNA]</scope>
    <source>
        <strain evidence="3 4">IM386</strain>
    </source>
</reference>
<dbReference type="AlphaFoldDB" id="A0AAV2W1E1"/>
<comment type="caution">
    <text evidence="3">The sequence shown here is derived from an EMBL/GenBank/DDBJ whole genome shotgun (WGS) entry which is preliminary data.</text>
</comment>
<dbReference type="GO" id="GO:0005975">
    <property type="term" value="P:carbohydrate metabolic process"/>
    <property type="evidence" value="ECO:0007669"/>
    <property type="project" value="UniProtKB-ARBA"/>
</dbReference>
<evidence type="ECO:0000313" key="4">
    <source>
        <dbReference type="Proteomes" id="UP000035645"/>
    </source>
</evidence>
<evidence type="ECO:0000256" key="1">
    <source>
        <dbReference type="SAM" id="Phobius"/>
    </source>
</evidence>
<gene>
    <name evidence="3" type="ORF">BANIM336_00642</name>
</gene>
<organism evidence="3 4">
    <name type="scientific">Bifidobacterium animalis subsp. animalis IM386</name>
    <dbReference type="NCBI Taxonomy" id="1402194"/>
    <lineage>
        <taxon>Bacteria</taxon>
        <taxon>Bacillati</taxon>
        <taxon>Actinomycetota</taxon>
        <taxon>Actinomycetes</taxon>
        <taxon>Bifidobacteriales</taxon>
        <taxon>Bifidobacteriaceae</taxon>
        <taxon>Bifidobacterium</taxon>
    </lineage>
</organism>
<accession>A0AAV2W1E1</accession>
<dbReference type="Proteomes" id="UP000035645">
    <property type="component" value="Unassembled WGS sequence"/>
</dbReference>
<keyword evidence="1" id="KW-0812">Transmembrane</keyword>
<reference evidence="3 4" key="2">
    <citation type="submission" date="2015-01" db="EMBL/GenBank/DDBJ databases">
        <title>Genome sequence of a Bifidobacterium animalis strain.</title>
        <authorList>
            <person name="Bogovic-Matijasic B."/>
            <person name="Hacin B."/>
            <person name="Citar M."/>
            <person name="Svigelj K."/>
            <person name="Stempelj M."/>
            <person name="Rogelj I."/>
        </authorList>
    </citation>
    <scope>NUCLEOTIDE SEQUENCE [LARGE SCALE GENOMIC DNA]</scope>
    <source>
        <strain evidence="3 4">IM386</strain>
    </source>
</reference>
<dbReference type="EMBL" id="CBUQ010000005">
    <property type="protein sequence ID" value="CDI67333.1"/>
    <property type="molecule type" value="Genomic_DNA"/>
</dbReference>
<feature type="signal peptide" evidence="2">
    <location>
        <begin position="1"/>
        <end position="25"/>
    </location>
</feature>
<name>A0AAV2W1E1_9BIFI</name>
<protein>
    <submittedName>
        <fullName evidence="3">Uncharacterized protein</fullName>
    </submittedName>
</protein>
<feature type="transmembrane region" description="Helical" evidence="1">
    <location>
        <begin position="588"/>
        <end position="609"/>
    </location>
</feature>
<dbReference type="RefSeq" id="WP_014698085.1">
    <property type="nucleotide sequence ID" value="NZ_CBUQ010000005.1"/>
</dbReference>
<dbReference type="Gene3D" id="2.60.40.10">
    <property type="entry name" value="Immunoglobulins"/>
    <property type="match status" value="1"/>
</dbReference>
<feature type="chain" id="PRO_5043618225" evidence="2">
    <location>
        <begin position="26"/>
        <end position="623"/>
    </location>
</feature>
<evidence type="ECO:0000313" key="3">
    <source>
        <dbReference type="EMBL" id="CDI67333.1"/>
    </source>
</evidence>